<accession>A0A9Y2MXV7</accession>
<gene>
    <name evidence="1" type="ORF">QRX50_19210</name>
</gene>
<protein>
    <submittedName>
        <fullName evidence="1">Uncharacterized protein</fullName>
    </submittedName>
</protein>
<dbReference type="KEGG" id="acab:QRX50_19210"/>
<evidence type="ECO:0000313" key="1">
    <source>
        <dbReference type="EMBL" id="WIX82751.1"/>
    </source>
</evidence>
<dbReference type="AlphaFoldDB" id="A0A9Y2MXV7"/>
<proteinExistence type="predicted"/>
<name>A0A9Y2MXV7_9PSEU</name>
<keyword evidence="2" id="KW-1185">Reference proteome</keyword>
<evidence type="ECO:0000313" key="2">
    <source>
        <dbReference type="Proteomes" id="UP001236014"/>
    </source>
</evidence>
<dbReference type="RefSeq" id="WP_285973316.1">
    <property type="nucleotide sequence ID" value="NZ_CP127294.1"/>
</dbReference>
<dbReference type="Proteomes" id="UP001236014">
    <property type="component" value="Chromosome"/>
</dbReference>
<sequence length="158" mass="17015">MYQRVDEQQSEAVRVAFDTKARTLEEAAALLAEAYVGCVLHIGQEYGAITAALSTSPDMAEVLHAGRERYVDLYLEALNRFVPGELGRAVLFGSSARRKHCRAKRSRAGCRGRRRSTRWGASSWPWSGTAEAARAGEARAAGQAAVAASCAIVSATRS</sequence>
<reference evidence="1 2" key="1">
    <citation type="submission" date="2023-06" db="EMBL/GenBank/DDBJ databases">
        <authorList>
            <person name="Oyuntsetseg B."/>
            <person name="Kim S.B."/>
        </authorList>
    </citation>
    <scope>NUCLEOTIDE SEQUENCE [LARGE SCALE GENOMIC DNA]</scope>
    <source>
        <strain evidence="1 2">2-15</strain>
    </source>
</reference>
<dbReference type="EMBL" id="CP127294">
    <property type="protein sequence ID" value="WIX82751.1"/>
    <property type="molecule type" value="Genomic_DNA"/>
</dbReference>
<organism evidence="1 2">
    <name type="scientific">Amycolatopsis carbonis</name>
    <dbReference type="NCBI Taxonomy" id="715471"/>
    <lineage>
        <taxon>Bacteria</taxon>
        <taxon>Bacillati</taxon>
        <taxon>Actinomycetota</taxon>
        <taxon>Actinomycetes</taxon>
        <taxon>Pseudonocardiales</taxon>
        <taxon>Pseudonocardiaceae</taxon>
        <taxon>Amycolatopsis</taxon>
    </lineage>
</organism>